<keyword evidence="1" id="KW-1133">Transmembrane helix</keyword>
<dbReference type="EMBL" id="BAABEP010000024">
    <property type="protein sequence ID" value="GAA3736079.1"/>
    <property type="molecule type" value="Genomic_DNA"/>
</dbReference>
<accession>A0ABP7FD17</accession>
<organism evidence="2 3">
    <name type="scientific">Streptomyces tremellae</name>
    <dbReference type="NCBI Taxonomy" id="1124239"/>
    <lineage>
        <taxon>Bacteria</taxon>
        <taxon>Bacillati</taxon>
        <taxon>Actinomycetota</taxon>
        <taxon>Actinomycetes</taxon>
        <taxon>Kitasatosporales</taxon>
        <taxon>Streptomycetaceae</taxon>
        <taxon>Streptomyces</taxon>
    </lineage>
</organism>
<dbReference type="Proteomes" id="UP001499884">
    <property type="component" value="Unassembled WGS sequence"/>
</dbReference>
<reference evidence="3" key="1">
    <citation type="journal article" date="2019" name="Int. J. Syst. Evol. Microbiol.">
        <title>The Global Catalogue of Microorganisms (GCM) 10K type strain sequencing project: providing services to taxonomists for standard genome sequencing and annotation.</title>
        <authorList>
            <consortium name="The Broad Institute Genomics Platform"/>
            <consortium name="The Broad Institute Genome Sequencing Center for Infectious Disease"/>
            <person name="Wu L."/>
            <person name="Ma J."/>
        </authorList>
    </citation>
    <scope>NUCLEOTIDE SEQUENCE [LARGE SCALE GENOMIC DNA]</scope>
    <source>
        <strain evidence="3">JCM 30846</strain>
    </source>
</reference>
<keyword evidence="1" id="KW-0472">Membrane</keyword>
<gene>
    <name evidence="2" type="ORF">GCM10023082_36450</name>
</gene>
<protein>
    <submittedName>
        <fullName evidence="2">Uncharacterized protein</fullName>
    </submittedName>
</protein>
<keyword evidence="1" id="KW-0812">Transmembrane</keyword>
<evidence type="ECO:0000256" key="1">
    <source>
        <dbReference type="SAM" id="Phobius"/>
    </source>
</evidence>
<feature type="transmembrane region" description="Helical" evidence="1">
    <location>
        <begin position="26"/>
        <end position="45"/>
    </location>
</feature>
<sequence length="102" mass="10637">MPGAVNDAVLPGAMRPASNVPRPVPVTVWGVVSLLVTVILVVAASGTRRPPPGERTGPSGLRGRAARAARPARAGAGHACPVSKRLILSPRTVNDHRVRMWP</sequence>
<evidence type="ECO:0000313" key="3">
    <source>
        <dbReference type="Proteomes" id="UP001499884"/>
    </source>
</evidence>
<comment type="caution">
    <text evidence="2">The sequence shown here is derived from an EMBL/GenBank/DDBJ whole genome shotgun (WGS) entry which is preliminary data.</text>
</comment>
<evidence type="ECO:0000313" key="2">
    <source>
        <dbReference type="EMBL" id="GAA3736079.1"/>
    </source>
</evidence>
<proteinExistence type="predicted"/>
<name>A0ABP7FD17_9ACTN</name>
<keyword evidence="3" id="KW-1185">Reference proteome</keyword>